<sequence length="69" mass="7933">MDTLTHNDALTPSSLLHDTPGSDTPAHDLYEVDFYQWAFHNADLLRQGRFTEIDLENIVEELESMARNN</sequence>
<dbReference type="EMBL" id="LACI01001071">
    <property type="protein sequence ID" value="KJU85322.1"/>
    <property type="molecule type" value="Genomic_DNA"/>
</dbReference>
<name>A0A0F3GU29_9BACT</name>
<proteinExistence type="predicted"/>
<dbReference type="Pfam" id="PF01724">
    <property type="entry name" value="DUF29"/>
    <property type="match status" value="1"/>
</dbReference>
<evidence type="ECO:0000313" key="3">
    <source>
        <dbReference type="Proteomes" id="UP000033423"/>
    </source>
</evidence>
<dbReference type="Proteomes" id="UP000033423">
    <property type="component" value="Unassembled WGS sequence"/>
</dbReference>
<dbReference type="AlphaFoldDB" id="A0A0F3GU29"/>
<feature type="region of interest" description="Disordered" evidence="1">
    <location>
        <begin position="1"/>
        <end position="22"/>
    </location>
</feature>
<accession>A0A0F3GU29</accession>
<reference evidence="2 3" key="1">
    <citation type="submission" date="2015-02" db="EMBL/GenBank/DDBJ databases">
        <title>Single-cell genomics of uncultivated deep-branching MTB reveals a conserved set of magnetosome genes.</title>
        <authorList>
            <person name="Kolinko S."/>
            <person name="Richter M."/>
            <person name="Glockner F.O."/>
            <person name="Brachmann A."/>
            <person name="Schuler D."/>
        </authorList>
    </citation>
    <scope>NUCLEOTIDE SEQUENCE [LARGE SCALE GENOMIC DNA]</scope>
    <source>
        <strain evidence="2">TM-1</strain>
    </source>
</reference>
<dbReference type="Gene3D" id="1.20.1220.20">
    <property type="entry name" value="Uncharcterised protein PF01724"/>
    <property type="match status" value="1"/>
</dbReference>
<evidence type="ECO:0000256" key="1">
    <source>
        <dbReference type="SAM" id="MobiDB-lite"/>
    </source>
</evidence>
<feature type="compositionally biased region" description="Polar residues" evidence="1">
    <location>
        <begin position="1"/>
        <end position="16"/>
    </location>
</feature>
<organism evidence="2 3">
    <name type="scientific">Candidatus Magnetobacterium bavaricum</name>
    <dbReference type="NCBI Taxonomy" id="29290"/>
    <lineage>
        <taxon>Bacteria</taxon>
        <taxon>Pseudomonadati</taxon>
        <taxon>Nitrospirota</taxon>
        <taxon>Thermodesulfovibrionia</taxon>
        <taxon>Thermodesulfovibrionales</taxon>
        <taxon>Candidatus Magnetobacteriaceae</taxon>
        <taxon>Candidatus Magnetobacterium</taxon>
    </lineage>
</organism>
<evidence type="ECO:0000313" key="2">
    <source>
        <dbReference type="EMBL" id="KJU85322.1"/>
    </source>
</evidence>
<gene>
    <name evidence="2" type="ORF">MBAV_002484</name>
</gene>
<protein>
    <submittedName>
        <fullName evidence="2">Protein containing DUF29</fullName>
    </submittedName>
</protein>
<comment type="caution">
    <text evidence="2">The sequence shown here is derived from an EMBL/GenBank/DDBJ whole genome shotgun (WGS) entry which is preliminary data.</text>
</comment>
<keyword evidence="3" id="KW-1185">Reference proteome</keyword>
<feature type="non-terminal residue" evidence="2">
    <location>
        <position position="69"/>
    </location>
</feature>